<reference evidence="9" key="1">
    <citation type="submission" date="2016-11" db="EMBL/GenBank/DDBJ databases">
        <authorList>
            <person name="Varghese N."/>
            <person name="Submissions S."/>
        </authorList>
    </citation>
    <scope>NUCLEOTIDE SEQUENCE [LARGE SCALE GENOMIC DNA]</scope>
    <source>
        <strain evidence="9">DSM 18095</strain>
    </source>
</reference>
<evidence type="ECO:0000313" key="8">
    <source>
        <dbReference type="EMBL" id="SHE33945.1"/>
    </source>
</evidence>
<dbReference type="SFLD" id="SFLDG01086">
    <property type="entry name" value="elongater_protein-like"/>
    <property type="match status" value="1"/>
</dbReference>
<dbReference type="AlphaFoldDB" id="A0A1M4SP32"/>
<dbReference type="GO" id="GO:0016740">
    <property type="term" value="F:transferase activity"/>
    <property type="evidence" value="ECO:0007669"/>
    <property type="project" value="UniProtKB-KW"/>
</dbReference>
<keyword evidence="5" id="KW-0408">Iron</keyword>
<name>A0A1M4SP32_9FIRM</name>
<evidence type="ECO:0000256" key="2">
    <source>
        <dbReference type="ARBA" id="ARBA00022485"/>
    </source>
</evidence>
<evidence type="ECO:0000256" key="6">
    <source>
        <dbReference type="ARBA" id="ARBA00023014"/>
    </source>
</evidence>
<protein>
    <submittedName>
        <fullName evidence="8">Histone acetyltransferase, component of the RNA polymerase elongator complex</fullName>
    </submittedName>
</protein>
<dbReference type="InterPro" id="IPR023404">
    <property type="entry name" value="rSAM_horseshoe"/>
</dbReference>
<organism evidence="8 9">
    <name type="scientific">Tissierella praeacuta DSM 18095</name>
    <dbReference type="NCBI Taxonomy" id="1123404"/>
    <lineage>
        <taxon>Bacteria</taxon>
        <taxon>Bacillati</taxon>
        <taxon>Bacillota</taxon>
        <taxon>Tissierellia</taxon>
        <taxon>Tissierellales</taxon>
        <taxon>Tissierellaceae</taxon>
        <taxon>Tissierella</taxon>
    </lineage>
</organism>
<dbReference type="InterPro" id="IPR007197">
    <property type="entry name" value="rSAM"/>
</dbReference>
<dbReference type="PROSITE" id="PS51918">
    <property type="entry name" value="RADICAL_SAM"/>
    <property type="match status" value="1"/>
</dbReference>
<keyword evidence="8" id="KW-0808">Transferase</keyword>
<keyword evidence="9" id="KW-1185">Reference proteome</keyword>
<sequence>MSRHYIIPIFVPHYGCPHDCVFCNQKKITGLSTNVTSIDVKNIIEEHLMTFKSDSTIEVAFYGGSFTAIDINIQKELLAIPHEYKISGRIDGIRLSTRPDSIDENILKNLKDYSVDTIELGVQSLDDFVLYKSGRGHTSEDVYKAAELIKEFGFNLGLQMMIGLPGDTGEKAIDTCKKFIRLSPYCVRIYPTLVIKDTYLEKQFLTGDYFPITFEESIALCSILLMLYSINNIDVIRIGLQPTENIQLGKDVVAGPFHPAFRQIVESNIFRLLLEYYFNINNMDTNNKNLIIDSNSKNISPISGQKSSNIKYFIDRYGFNRIKIYTKEIDINHIGITIDEFYDKINMKLLMISYLKDNSII</sequence>
<dbReference type="Gene3D" id="3.80.30.20">
    <property type="entry name" value="tm_1862 like domain"/>
    <property type="match status" value="1"/>
</dbReference>
<dbReference type="GO" id="GO:0002926">
    <property type="term" value="P:tRNA wobble base 5-methoxycarbonylmethyl-2-thiouridinylation"/>
    <property type="evidence" value="ECO:0007669"/>
    <property type="project" value="TreeGrafter"/>
</dbReference>
<keyword evidence="6" id="KW-0411">Iron-sulfur</keyword>
<evidence type="ECO:0000256" key="1">
    <source>
        <dbReference type="ARBA" id="ARBA00001966"/>
    </source>
</evidence>
<dbReference type="RefSeq" id="WP_072972541.1">
    <property type="nucleotide sequence ID" value="NZ_FQTY01000001.1"/>
</dbReference>
<dbReference type="InterPro" id="IPR032432">
    <property type="entry name" value="Radical_SAM_C"/>
</dbReference>
<comment type="cofactor">
    <cofactor evidence="1">
        <name>[4Fe-4S] cluster</name>
        <dbReference type="ChEBI" id="CHEBI:49883"/>
    </cofactor>
</comment>
<dbReference type="STRING" id="1123404.SAMN02745784_00418"/>
<dbReference type="Pfam" id="PF04055">
    <property type="entry name" value="Radical_SAM"/>
    <property type="match status" value="1"/>
</dbReference>
<dbReference type="GO" id="GO:0046872">
    <property type="term" value="F:metal ion binding"/>
    <property type="evidence" value="ECO:0007669"/>
    <property type="project" value="UniProtKB-KW"/>
</dbReference>
<dbReference type="SFLD" id="SFLDG01082">
    <property type="entry name" value="B12-binding_domain_containing"/>
    <property type="match status" value="1"/>
</dbReference>
<dbReference type="InterPro" id="IPR039661">
    <property type="entry name" value="ELP3"/>
</dbReference>
<evidence type="ECO:0000313" key="9">
    <source>
        <dbReference type="Proteomes" id="UP000184114"/>
    </source>
</evidence>
<dbReference type="CDD" id="cd01335">
    <property type="entry name" value="Radical_SAM"/>
    <property type="match status" value="1"/>
</dbReference>
<gene>
    <name evidence="8" type="ORF">SAMN02745784_00418</name>
</gene>
<dbReference type="Proteomes" id="UP000184114">
    <property type="component" value="Unassembled WGS sequence"/>
</dbReference>
<dbReference type="Pfam" id="PF16199">
    <property type="entry name" value="Radical_SAM_C"/>
    <property type="match status" value="1"/>
</dbReference>
<accession>A0A1M4SP32</accession>
<dbReference type="GO" id="GO:0051539">
    <property type="term" value="F:4 iron, 4 sulfur cluster binding"/>
    <property type="evidence" value="ECO:0007669"/>
    <property type="project" value="UniProtKB-KW"/>
</dbReference>
<dbReference type="EMBL" id="FQTY01000001">
    <property type="protein sequence ID" value="SHE33945.1"/>
    <property type="molecule type" value="Genomic_DNA"/>
</dbReference>
<feature type="domain" description="Radical SAM core" evidence="7">
    <location>
        <begin position="1"/>
        <end position="231"/>
    </location>
</feature>
<dbReference type="GO" id="GO:0005737">
    <property type="term" value="C:cytoplasm"/>
    <property type="evidence" value="ECO:0007669"/>
    <property type="project" value="TreeGrafter"/>
</dbReference>
<dbReference type="GeneID" id="90995108"/>
<dbReference type="InterPro" id="IPR058240">
    <property type="entry name" value="rSAM_sf"/>
</dbReference>
<proteinExistence type="predicted"/>
<dbReference type="PANTHER" id="PTHR11135:SF0">
    <property type="entry name" value="ELONGATOR COMPLEX PROTEIN 3"/>
    <property type="match status" value="1"/>
</dbReference>
<evidence type="ECO:0000259" key="7">
    <source>
        <dbReference type="PROSITE" id="PS51918"/>
    </source>
</evidence>
<dbReference type="InterPro" id="IPR006638">
    <property type="entry name" value="Elp3/MiaA/NifB-like_rSAM"/>
</dbReference>
<evidence type="ECO:0000256" key="5">
    <source>
        <dbReference type="ARBA" id="ARBA00023004"/>
    </source>
</evidence>
<evidence type="ECO:0000256" key="3">
    <source>
        <dbReference type="ARBA" id="ARBA00022691"/>
    </source>
</evidence>
<dbReference type="SMART" id="SM00729">
    <property type="entry name" value="Elp3"/>
    <property type="match status" value="1"/>
</dbReference>
<keyword evidence="2" id="KW-0004">4Fe-4S</keyword>
<evidence type="ECO:0000256" key="4">
    <source>
        <dbReference type="ARBA" id="ARBA00022723"/>
    </source>
</evidence>
<dbReference type="PANTHER" id="PTHR11135">
    <property type="entry name" value="HISTONE ACETYLTRANSFERASE-RELATED"/>
    <property type="match status" value="1"/>
</dbReference>
<dbReference type="SUPFAM" id="SSF102114">
    <property type="entry name" value="Radical SAM enzymes"/>
    <property type="match status" value="1"/>
</dbReference>
<keyword evidence="3" id="KW-0949">S-adenosyl-L-methionine</keyword>
<keyword evidence="4" id="KW-0479">Metal-binding</keyword>
<dbReference type="SFLD" id="SFLDS00029">
    <property type="entry name" value="Radical_SAM"/>
    <property type="match status" value="1"/>
</dbReference>